<proteinExistence type="predicted"/>
<evidence type="ECO:0000256" key="1">
    <source>
        <dbReference type="ARBA" id="ARBA00004141"/>
    </source>
</evidence>
<protein>
    <recommendedName>
        <fullName evidence="5">EamA domain-containing protein</fullName>
    </recommendedName>
</protein>
<dbReference type="PANTHER" id="PTHR32322:SF9">
    <property type="entry name" value="AMINO-ACID METABOLITE EFFLUX PUMP-RELATED"/>
    <property type="match status" value="1"/>
</dbReference>
<name>A0A2S6N5E3_9HYPH</name>
<evidence type="ECO:0000313" key="6">
    <source>
        <dbReference type="EMBL" id="PPQ29818.1"/>
    </source>
</evidence>
<dbReference type="Proteomes" id="UP000239089">
    <property type="component" value="Unassembled WGS sequence"/>
</dbReference>
<keyword evidence="2" id="KW-0812">Transmembrane</keyword>
<dbReference type="AlphaFoldDB" id="A0A2S6N5E3"/>
<accession>A0A2S6N5E3</accession>
<comment type="subcellular location">
    <subcellularLocation>
        <location evidence="1">Membrane</location>
        <topology evidence="1">Multi-pass membrane protein</topology>
    </subcellularLocation>
</comment>
<dbReference type="GO" id="GO:0016020">
    <property type="term" value="C:membrane"/>
    <property type="evidence" value="ECO:0007669"/>
    <property type="project" value="UniProtKB-SubCell"/>
</dbReference>
<evidence type="ECO:0000256" key="3">
    <source>
        <dbReference type="ARBA" id="ARBA00022989"/>
    </source>
</evidence>
<evidence type="ECO:0000259" key="5">
    <source>
        <dbReference type="Pfam" id="PF00892"/>
    </source>
</evidence>
<dbReference type="Pfam" id="PF00892">
    <property type="entry name" value="EamA"/>
    <property type="match status" value="2"/>
</dbReference>
<feature type="domain" description="EamA" evidence="5">
    <location>
        <begin position="13"/>
        <end position="136"/>
    </location>
</feature>
<dbReference type="PANTHER" id="PTHR32322">
    <property type="entry name" value="INNER MEMBRANE TRANSPORTER"/>
    <property type="match status" value="1"/>
</dbReference>
<dbReference type="InterPro" id="IPR000620">
    <property type="entry name" value="EamA_dom"/>
</dbReference>
<sequence>MTPEKLPARDLALAVLIAALWGVSFIAIKAGVAEAPPLAYTALRFFLAAIPAVFFVPRPKARLRDLAGYGLCIGLGQFGLLFAAISQGMPAGLASLVIQIQSVFTILLAWALLGQKPRAAQWIGAGVALAGVALIAFSRGAAAPLVPFAAVVAAAACWAGGNLFSIRAGRVHVLGFIVWSSLFSPAPLLALSWTLEDHAAIVHALTHPSVAVWGGAAFLAYGPTMVGYGLWSWLLSRHPVALVAPFSLLVPVFGLSSAALVFGETLNAATLAGIVVVLAGLAVSVFAPHRASGPRSSRAD</sequence>
<keyword evidence="7" id="KW-1185">Reference proteome</keyword>
<dbReference type="OrthoDB" id="7158585at2"/>
<dbReference type="EMBL" id="NHSJ01000087">
    <property type="protein sequence ID" value="PPQ29818.1"/>
    <property type="molecule type" value="Genomic_DNA"/>
</dbReference>
<dbReference type="SUPFAM" id="SSF103481">
    <property type="entry name" value="Multidrug resistance efflux transporter EmrE"/>
    <property type="match status" value="2"/>
</dbReference>
<dbReference type="InterPro" id="IPR050638">
    <property type="entry name" value="AA-Vitamin_Transporters"/>
</dbReference>
<evidence type="ECO:0000313" key="7">
    <source>
        <dbReference type="Proteomes" id="UP000239089"/>
    </source>
</evidence>
<dbReference type="InterPro" id="IPR037185">
    <property type="entry name" value="EmrE-like"/>
</dbReference>
<organism evidence="6 7">
    <name type="scientific">Rhodoblastus sphagnicola</name>
    <dbReference type="NCBI Taxonomy" id="333368"/>
    <lineage>
        <taxon>Bacteria</taxon>
        <taxon>Pseudomonadati</taxon>
        <taxon>Pseudomonadota</taxon>
        <taxon>Alphaproteobacteria</taxon>
        <taxon>Hyphomicrobiales</taxon>
        <taxon>Rhodoblastaceae</taxon>
        <taxon>Rhodoblastus</taxon>
    </lineage>
</organism>
<feature type="domain" description="EamA" evidence="5">
    <location>
        <begin position="150"/>
        <end position="285"/>
    </location>
</feature>
<keyword evidence="3" id="KW-1133">Transmembrane helix</keyword>
<comment type="caution">
    <text evidence="6">The sequence shown here is derived from an EMBL/GenBank/DDBJ whole genome shotgun (WGS) entry which is preliminary data.</text>
</comment>
<evidence type="ECO:0000256" key="4">
    <source>
        <dbReference type="ARBA" id="ARBA00023136"/>
    </source>
</evidence>
<dbReference type="RefSeq" id="WP_104508526.1">
    <property type="nucleotide sequence ID" value="NZ_JACIGC010000003.1"/>
</dbReference>
<reference evidence="6 7" key="1">
    <citation type="journal article" date="2018" name="Arch. Microbiol.">
        <title>New insights into the metabolic potential of the phototrophic purple bacterium Rhodopila globiformis DSM 161(T) from its draft genome sequence and evidence for a vanadium-dependent nitrogenase.</title>
        <authorList>
            <person name="Imhoff J.F."/>
            <person name="Rahn T."/>
            <person name="Kunzel S."/>
            <person name="Neulinger S.C."/>
        </authorList>
    </citation>
    <scope>NUCLEOTIDE SEQUENCE [LARGE SCALE GENOMIC DNA]</scope>
    <source>
        <strain evidence="6 7">DSM 16996</strain>
    </source>
</reference>
<keyword evidence="4" id="KW-0472">Membrane</keyword>
<gene>
    <name evidence="6" type="ORF">CCR94_14325</name>
</gene>
<evidence type="ECO:0000256" key="2">
    <source>
        <dbReference type="ARBA" id="ARBA00022692"/>
    </source>
</evidence>